<comment type="subcellular location">
    <subcellularLocation>
        <location evidence="1">Membrane</location>
        <topology evidence="1">Multi-pass membrane protein</topology>
    </subcellularLocation>
</comment>
<feature type="transmembrane region" description="Helical" evidence="6">
    <location>
        <begin position="379"/>
        <end position="399"/>
    </location>
</feature>
<dbReference type="InterPro" id="IPR001898">
    <property type="entry name" value="SLC13A/DASS"/>
</dbReference>
<feature type="transmembrane region" description="Helical" evidence="6">
    <location>
        <begin position="174"/>
        <end position="193"/>
    </location>
</feature>
<dbReference type="PANTHER" id="PTHR10283:SF82">
    <property type="entry name" value="SOLUTE CARRIER FAMILY 13 MEMBER 2"/>
    <property type="match status" value="1"/>
</dbReference>
<dbReference type="GO" id="GO:0015141">
    <property type="term" value="F:succinate transmembrane transporter activity"/>
    <property type="evidence" value="ECO:0007669"/>
    <property type="project" value="UniProtKB-ARBA"/>
</dbReference>
<feature type="transmembrane region" description="Helical" evidence="6">
    <location>
        <begin position="256"/>
        <end position="277"/>
    </location>
</feature>
<organism evidence="8 9">
    <name type="scientific">Methylophaga sulfidovorans</name>
    <dbReference type="NCBI Taxonomy" id="45496"/>
    <lineage>
        <taxon>Bacteria</taxon>
        <taxon>Pseudomonadati</taxon>
        <taxon>Pseudomonadota</taxon>
        <taxon>Gammaproteobacteria</taxon>
        <taxon>Thiotrichales</taxon>
        <taxon>Piscirickettsiaceae</taxon>
        <taxon>Methylophaga</taxon>
    </lineage>
</organism>
<dbReference type="InterPro" id="IPR004680">
    <property type="entry name" value="Cit_transptr-like_dom"/>
</dbReference>
<keyword evidence="9" id="KW-1185">Reference proteome</keyword>
<dbReference type="PROSITE" id="PS01271">
    <property type="entry name" value="NA_SULFATE"/>
    <property type="match status" value="1"/>
</dbReference>
<feature type="transmembrane region" description="Helical" evidence="6">
    <location>
        <begin position="49"/>
        <end position="76"/>
    </location>
</feature>
<dbReference type="AlphaFoldDB" id="A0A1I4CDI2"/>
<keyword evidence="3 6" id="KW-0812">Transmembrane</keyword>
<feature type="transmembrane region" description="Helical" evidence="6">
    <location>
        <begin position="319"/>
        <end position="342"/>
    </location>
</feature>
<evidence type="ECO:0000256" key="4">
    <source>
        <dbReference type="ARBA" id="ARBA00022989"/>
    </source>
</evidence>
<dbReference type="NCBIfam" id="TIGR00785">
    <property type="entry name" value="dass"/>
    <property type="match status" value="1"/>
</dbReference>
<dbReference type="GO" id="GO:0005886">
    <property type="term" value="C:plasma membrane"/>
    <property type="evidence" value="ECO:0007669"/>
    <property type="project" value="TreeGrafter"/>
</dbReference>
<feature type="transmembrane region" description="Helical" evidence="6">
    <location>
        <begin position="354"/>
        <end position="372"/>
    </location>
</feature>
<protein>
    <submittedName>
        <fullName evidence="8">Solute carrier family 13 (Sodium-dependent dicarboxylate transporter), member 2/3/5</fullName>
    </submittedName>
</protein>
<dbReference type="Proteomes" id="UP000198924">
    <property type="component" value="Unassembled WGS sequence"/>
</dbReference>
<feature type="transmembrane region" description="Helical" evidence="6">
    <location>
        <begin position="437"/>
        <end position="455"/>
    </location>
</feature>
<gene>
    <name evidence="8" type="ORF">SAMN04488079_12716</name>
</gene>
<keyword evidence="5 6" id="KW-0472">Membrane</keyword>
<proteinExistence type="predicted"/>
<evidence type="ECO:0000313" key="9">
    <source>
        <dbReference type="Proteomes" id="UP000198924"/>
    </source>
</evidence>
<sequence length="457" mass="48847">MPNRLQPAKPEALFNRKHLIVLGDMLLFALMLTFLPFEPKIVTGLSMLVFIAILWLTEALHVSITALLVPILAVALGVFNTTDALSSFANPIIFLFLGGFALAAALHTQQLDTAIANKVLAIAKGRLSIAVLLMFAVSAGLSMWISNTATTAMMLPLVLGILHQLDPIKQRPTYVFVLLGIAYCASIGGIATIVGSPPNAIAAAHNKISFVEWMILVAPLALLLLPLAVAVLFMVIRPNLKHKFSVKHEPLEWTPAKIITLLIFAFTVFCWIFSTPINALLGGLSKFDSLVALNAIVLLTFFGVVKWKDIESTTDWSVLLLFGGGLCLSAVLKATGTSVFLANTIGDFLEGSHILLVLLSIVTFVVILTEFASNTASAALLIPVFAAIAEGLGISPLVLTSVIAVSASCAFMLPVATPPNAIVFGSGFIQQSDMMRAGIWINLGCIAVITGYTWIVW</sequence>
<dbReference type="PANTHER" id="PTHR10283">
    <property type="entry name" value="SOLUTE CARRIER FAMILY 13 MEMBER"/>
    <property type="match status" value="1"/>
</dbReference>
<accession>A0A1I4CDI2</accession>
<dbReference type="CDD" id="cd01115">
    <property type="entry name" value="SLC13_permease"/>
    <property type="match status" value="1"/>
</dbReference>
<dbReference type="InterPro" id="IPR031312">
    <property type="entry name" value="Na/sul_symport_CS"/>
</dbReference>
<evidence type="ECO:0000256" key="2">
    <source>
        <dbReference type="ARBA" id="ARBA00022448"/>
    </source>
</evidence>
<feature type="transmembrane region" description="Helical" evidence="6">
    <location>
        <begin position="20"/>
        <end position="37"/>
    </location>
</feature>
<name>A0A1I4CDI2_9GAMM</name>
<keyword evidence="2" id="KW-0813">Transport</keyword>
<evidence type="ECO:0000256" key="6">
    <source>
        <dbReference type="SAM" id="Phobius"/>
    </source>
</evidence>
<evidence type="ECO:0000313" key="8">
    <source>
        <dbReference type="EMBL" id="SFK78339.1"/>
    </source>
</evidence>
<dbReference type="RefSeq" id="WP_091716200.1">
    <property type="nucleotide sequence ID" value="NZ_FOSH01000027.1"/>
</dbReference>
<evidence type="ECO:0000256" key="3">
    <source>
        <dbReference type="ARBA" id="ARBA00022692"/>
    </source>
</evidence>
<evidence type="ECO:0000259" key="7">
    <source>
        <dbReference type="Pfam" id="PF03600"/>
    </source>
</evidence>
<keyword evidence="4 6" id="KW-1133">Transmembrane helix</keyword>
<feature type="transmembrane region" description="Helical" evidence="6">
    <location>
        <begin position="289"/>
        <end position="307"/>
    </location>
</feature>
<feature type="transmembrane region" description="Helical" evidence="6">
    <location>
        <begin position="88"/>
        <end position="107"/>
    </location>
</feature>
<feature type="transmembrane region" description="Helical" evidence="6">
    <location>
        <begin position="143"/>
        <end position="162"/>
    </location>
</feature>
<evidence type="ECO:0000256" key="1">
    <source>
        <dbReference type="ARBA" id="ARBA00004141"/>
    </source>
</evidence>
<dbReference type="Pfam" id="PF03600">
    <property type="entry name" value="CitMHS"/>
    <property type="match status" value="1"/>
</dbReference>
<feature type="transmembrane region" description="Helical" evidence="6">
    <location>
        <begin position="213"/>
        <end position="236"/>
    </location>
</feature>
<evidence type="ECO:0000256" key="5">
    <source>
        <dbReference type="ARBA" id="ARBA00023136"/>
    </source>
</evidence>
<dbReference type="STRING" id="45496.SAMN04488079_12716"/>
<feature type="transmembrane region" description="Helical" evidence="6">
    <location>
        <begin position="405"/>
        <end position="425"/>
    </location>
</feature>
<dbReference type="OrthoDB" id="9766267at2"/>
<reference evidence="9" key="1">
    <citation type="submission" date="2016-10" db="EMBL/GenBank/DDBJ databases">
        <authorList>
            <person name="Varghese N."/>
            <person name="Submissions S."/>
        </authorList>
    </citation>
    <scope>NUCLEOTIDE SEQUENCE [LARGE SCALE GENOMIC DNA]</scope>
    <source>
        <strain evidence="9">DSM 11578</strain>
    </source>
</reference>
<dbReference type="EMBL" id="FOSH01000027">
    <property type="protein sequence ID" value="SFK78339.1"/>
    <property type="molecule type" value="Genomic_DNA"/>
</dbReference>
<feature type="domain" description="Citrate transporter-like" evidence="7">
    <location>
        <begin position="53"/>
        <end position="404"/>
    </location>
</feature>